<comment type="caution">
    <text evidence="7">The sequence shown here is derived from an EMBL/GenBank/DDBJ whole genome shotgun (WGS) entry which is preliminary data.</text>
</comment>
<dbReference type="InterPro" id="IPR000711">
    <property type="entry name" value="ATPase_OSCP/dsu"/>
</dbReference>
<evidence type="ECO:0000313" key="7">
    <source>
        <dbReference type="EMBL" id="HCS93807.1"/>
    </source>
</evidence>
<evidence type="ECO:0000256" key="2">
    <source>
        <dbReference type="ARBA" id="ARBA00022448"/>
    </source>
</evidence>
<sequence>MKKTLAVRRDVETFYKEMQKLNKADIIYKDVIDLREGIQNLNKFDQSMVLERIPDDEKLAFLKDITKSLTPEWSNFFLETAYAYHFNYLADAINFYIAAYEKELLIIESVVPLSNEQTERIKASFEKKLQHSFPHVKHQLVPDLIGGVVVRTKNYVLDGSLRKQFTQIERQLHVK</sequence>
<proteinExistence type="predicted"/>
<evidence type="ECO:0000256" key="1">
    <source>
        <dbReference type="ARBA" id="ARBA00004370"/>
    </source>
</evidence>
<gene>
    <name evidence="7" type="ORF">DIW15_03740</name>
</gene>
<dbReference type="PANTHER" id="PTHR11910">
    <property type="entry name" value="ATP SYNTHASE DELTA CHAIN"/>
    <property type="match status" value="1"/>
</dbReference>
<evidence type="ECO:0000256" key="6">
    <source>
        <dbReference type="ARBA" id="ARBA00023310"/>
    </source>
</evidence>
<reference evidence="7 8" key="1">
    <citation type="journal article" date="2018" name="Nat. Biotechnol.">
        <title>A standardized bacterial taxonomy based on genome phylogeny substantially revises the tree of life.</title>
        <authorList>
            <person name="Parks D.H."/>
            <person name="Chuvochina M."/>
            <person name="Waite D.W."/>
            <person name="Rinke C."/>
            <person name="Skarshewski A."/>
            <person name="Chaumeil P.A."/>
            <person name="Hugenholtz P."/>
        </authorList>
    </citation>
    <scope>NUCLEOTIDE SEQUENCE [LARGE SCALE GENOMIC DNA]</scope>
    <source>
        <strain evidence="7">UBA11306</strain>
    </source>
</reference>
<keyword evidence="5" id="KW-0472">Membrane</keyword>
<keyword evidence="3" id="KW-0375">Hydrogen ion transport</keyword>
<dbReference type="AlphaFoldDB" id="A0A3D4S4S1"/>
<evidence type="ECO:0000256" key="5">
    <source>
        <dbReference type="ARBA" id="ARBA00023136"/>
    </source>
</evidence>
<organism evidence="7 8">
    <name type="scientific">Bavariicoccus seileri</name>
    <dbReference type="NCBI Taxonomy" id="549685"/>
    <lineage>
        <taxon>Bacteria</taxon>
        <taxon>Bacillati</taxon>
        <taxon>Bacillota</taxon>
        <taxon>Bacilli</taxon>
        <taxon>Lactobacillales</taxon>
        <taxon>Enterococcaceae</taxon>
        <taxon>Bavariicoccus</taxon>
    </lineage>
</organism>
<dbReference type="Pfam" id="PF00213">
    <property type="entry name" value="OSCP"/>
    <property type="match status" value="1"/>
</dbReference>
<keyword evidence="4" id="KW-0406">Ion transport</keyword>
<dbReference type="RefSeq" id="WP_022796427.1">
    <property type="nucleotide sequence ID" value="NZ_JBQDSL010000010.1"/>
</dbReference>
<accession>A0A3D4S4S1</accession>
<keyword evidence="6" id="KW-0066">ATP synthesis</keyword>
<dbReference type="EMBL" id="DQHO01000024">
    <property type="protein sequence ID" value="HCS93807.1"/>
    <property type="molecule type" value="Genomic_DNA"/>
</dbReference>
<dbReference type="GO" id="GO:0016020">
    <property type="term" value="C:membrane"/>
    <property type="evidence" value="ECO:0007669"/>
    <property type="project" value="UniProtKB-SubCell"/>
</dbReference>
<protein>
    <submittedName>
        <fullName evidence="7">Uncharacterized protein</fullName>
    </submittedName>
</protein>
<evidence type="ECO:0000256" key="3">
    <source>
        <dbReference type="ARBA" id="ARBA00022781"/>
    </source>
</evidence>
<dbReference type="Proteomes" id="UP000262195">
    <property type="component" value="Unassembled WGS sequence"/>
</dbReference>
<dbReference type="STRING" id="1121105.GCA_000421665_01165"/>
<keyword evidence="2" id="KW-0813">Transport</keyword>
<dbReference type="GO" id="GO:0046933">
    <property type="term" value="F:proton-transporting ATP synthase activity, rotational mechanism"/>
    <property type="evidence" value="ECO:0007669"/>
    <property type="project" value="InterPro"/>
</dbReference>
<evidence type="ECO:0000313" key="8">
    <source>
        <dbReference type="Proteomes" id="UP000262195"/>
    </source>
</evidence>
<comment type="subcellular location">
    <subcellularLocation>
        <location evidence="1">Membrane</location>
    </subcellularLocation>
</comment>
<evidence type="ECO:0000256" key="4">
    <source>
        <dbReference type="ARBA" id="ARBA00023065"/>
    </source>
</evidence>
<name>A0A3D4S4S1_9ENTE</name>